<proteinExistence type="predicted"/>
<dbReference type="Gene3D" id="3.90.550.10">
    <property type="entry name" value="Spore Coat Polysaccharide Biosynthesis Protein SpsA, Chain A"/>
    <property type="match status" value="1"/>
</dbReference>
<dbReference type="PANTHER" id="PTHR22572">
    <property type="entry name" value="SUGAR-1-PHOSPHATE GUANYL TRANSFERASE"/>
    <property type="match status" value="1"/>
</dbReference>
<dbReference type="SUPFAM" id="SSF53448">
    <property type="entry name" value="Nucleotide-diphospho-sugar transferases"/>
    <property type="match status" value="1"/>
</dbReference>
<dbReference type="InterPro" id="IPR005835">
    <property type="entry name" value="NTP_transferase_dom"/>
</dbReference>
<dbReference type="Pfam" id="PF00483">
    <property type="entry name" value="NTP_transferase"/>
    <property type="match status" value="1"/>
</dbReference>
<reference evidence="3" key="1">
    <citation type="journal article" date="2020" name="mSystems">
        <title>Genome- and Community-Level Interaction Insights into Carbon Utilization and Element Cycling Functions of Hydrothermarchaeota in Hydrothermal Sediment.</title>
        <authorList>
            <person name="Zhou Z."/>
            <person name="Liu Y."/>
            <person name="Xu W."/>
            <person name="Pan J."/>
            <person name="Luo Z.H."/>
            <person name="Li M."/>
        </authorList>
    </citation>
    <scope>NUCLEOTIDE SEQUENCE [LARGE SCALE GENOMIC DNA]</scope>
    <source>
        <strain evidence="3">SpSt-613</strain>
        <strain evidence="2">SpSt-669</strain>
    </source>
</reference>
<accession>A0A7C4I3A4</accession>
<evidence type="ECO:0000259" key="1">
    <source>
        <dbReference type="Pfam" id="PF00483"/>
    </source>
</evidence>
<dbReference type="CDD" id="cd04181">
    <property type="entry name" value="NTP_transferase"/>
    <property type="match status" value="1"/>
</dbReference>
<organism evidence="3">
    <name type="scientific">Caldiarchaeum subterraneum</name>
    <dbReference type="NCBI Taxonomy" id="311458"/>
    <lineage>
        <taxon>Archaea</taxon>
        <taxon>Nitrososphaerota</taxon>
        <taxon>Candidatus Caldarchaeales</taxon>
        <taxon>Candidatus Caldarchaeaceae</taxon>
        <taxon>Candidatus Caldarchaeum</taxon>
    </lineage>
</organism>
<dbReference type="InterPro" id="IPR029044">
    <property type="entry name" value="Nucleotide-diphossugar_trans"/>
</dbReference>
<name>A0A7C4I3A4_CALS0</name>
<gene>
    <name evidence="3" type="ORF">ENT82_03740</name>
    <name evidence="2" type="ORF">ENU43_00160</name>
</gene>
<sequence>MKPVVLCGGEGSRLRPLTYYFQKTMIPIGRGQKPLLEYILMHLKTHGFEEAVLLVGYKGEQVVNYFGDGDRVGMRLTYVWDREDAKGTCGALLNALRENAFTMDDTLLIYYGDILTNLSLSELVEQHTREKAIATLAVSPRYQLPVGVATIENNRVTEMREKPFININVTIGLLILEAKALAYAENASDIMSDLIPRLIEKKEKVAAYVTEAFWYDVGSTEKYEKLTHDIVEKYLEGLHQTSH</sequence>
<evidence type="ECO:0000313" key="3">
    <source>
        <dbReference type="EMBL" id="HGN90227.1"/>
    </source>
</evidence>
<evidence type="ECO:0000313" key="2">
    <source>
        <dbReference type="EMBL" id="HGL40075.1"/>
    </source>
</evidence>
<dbReference type="EMBL" id="DTAD01000034">
    <property type="protein sequence ID" value="HGN90227.1"/>
    <property type="molecule type" value="Genomic_DNA"/>
</dbReference>
<keyword evidence="3" id="KW-0808">Transferase</keyword>
<dbReference type="EMBL" id="DTCM01000003">
    <property type="protein sequence ID" value="HGL40075.1"/>
    <property type="molecule type" value="Genomic_DNA"/>
</dbReference>
<dbReference type="InterPro" id="IPR050486">
    <property type="entry name" value="Mannose-1P_guanyltransferase"/>
</dbReference>
<feature type="domain" description="Nucleotidyl transferase" evidence="1">
    <location>
        <begin position="2"/>
        <end position="230"/>
    </location>
</feature>
<dbReference type="AlphaFoldDB" id="A0A7C4I3A4"/>
<protein>
    <submittedName>
        <fullName evidence="3">Nucleotidyltransferase family protein</fullName>
    </submittedName>
</protein>
<comment type="caution">
    <text evidence="3">The sequence shown here is derived from an EMBL/GenBank/DDBJ whole genome shotgun (WGS) entry which is preliminary data.</text>
</comment>
<dbReference type="GO" id="GO:0016740">
    <property type="term" value="F:transferase activity"/>
    <property type="evidence" value="ECO:0007669"/>
    <property type="project" value="UniProtKB-KW"/>
</dbReference>